<dbReference type="SUPFAM" id="SSF89447">
    <property type="entry name" value="AbrB/MazE/MraZ-like"/>
    <property type="match status" value="1"/>
</dbReference>
<dbReference type="InterPro" id="IPR007159">
    <property type="entry name" value="SpoVT-AbrB_dom"/>
</dbReference>
<dbReference type="Pfam" id="PF04014">
    <property type="entry name" value="MazE_antitoxin"/>
    <property type="match status" value="1"/>
</dbReference>
<proteinExistence type="predicted"/>
<evidence type="ECO:0000256" key="1">
    <source>
        <dbReference type="PROSITE-ProRule" id="PRU01076"/>
    </source>
</evidence>
<dbReference type="SMART" id="SM00966">
    <property type="entry name" value="SpoVT_AbrB"/>
    <property type="match status" value="1"/>
</dbReference>
<name>A0A401ISR4_9LACO</name>
<dbReference type="RefSeq" id="WP_229717953.1">
    <property type="nucleotide sequence ID" value="NZ_BFFP01000013.1"/>
</dbReference>
<evidence type="ECO:0000313" key="3">
    <source>
        <dbReference type="EMBL" id="GBG94535.1"/>
    </source>
</evidence>
<organism evidence="3 4">
    <name type="scientific">Ligilactobacillus salitolerans</name>
    <dbReference type="NCBI Taxonomy" id="1808352"/>
    <lineage>
        <taxon>Bacteria</taxon>
        <taxon>Bacillati</taxon>
        <taxon>Bacillota</taxon>
        <taxon>Bacilli</taxon>
        <taxon>Lactobacillales</taxon>
        <taxon>Lactobacillaceae</taxon>
        <taxon>Ligilactobacillus</taxon>
    </lineage>
</organism>
<dbReference type="PROSITE" id="PS51740">
    <property type="entry name" value="SPOVT_ABRB"/>
    <property type="match status" value="1"/>
</dbReference>
<dbReference type="Gene3D" id="2.10.260.10">
    <property type="match status" value="1"/>
</dbReference>
<protein>
    <submittedName>
        <fullName evidence="3">AbrB family transcriptional regulator</fullName>
    </submittedName>
</protein>
<dbReference type="Proteomes" id="UP000286848">
    <property type="component" value="Unassembled WGS sequence"/>
</dbReference>
<keyword evidence="4" id="KW-1185">Reference proteome</keyword>
<gene>
    <name evidence="3" type="ORF">LFYK43_09940</name>
</gene>
<dbReference type="InterPro" id="IPR037914">
    <property type="entry name" value="SpoVT-AbrB_sf"/>
</dbReference>
<reference evidence="4" key="1">
    <citation type="journal article" date="2019" name="Int. J. Syst. Evol. Microbiol.">
        <title>Lactobacillus salitolerans sp. nov., a novel lactic acid bacterium isolated from spent mushroom substrates.</title>
        <authorList>
            <person name="Tohno M."/>
            <person name="Tanizawa Y."/>
            <person name="Kojima Y."/>
            <person name="Sakamoto M."/>
            <person name="Nakamura Y."/>
            <person name="Ohkuma M."/>
            <person name="Kobayashi H."/>
        </authorList>
    </citation>
    <scope>NUCLEOTIDE SEQUENCE [LARGE SCALE GENOMIC DNA]</scope>
    <source>
        <strain evidence="4">YK43</strain>
    </source>
</reference>
<dbReference type="AlphaFoldDB" id="A0A401ISR4"/>
<dbReference type="GO" id="GO:0003677">
    <property type="term" value="F:DNA binding"/>
    <property type="evidence" value="ECO:0007669"/>
    <property type="project" value="UniProtKB-UniRule"/>
</dbReference>
<evidence type="ECO:0000313" key="4">
    <source>
        <dbReference type="Proteomes" id="UP000286848"/>
    </source>
</evidence>
<keyword evidence="1" id="KW-0238">DNA-binding</keyword>
<dbReference type="EMBL" id="BFFP01000013">
    <property type="protein sequence ID" value="GBG94535.1"/>
    <property type="molecule type" value="Genomic_DNA"/>
</dbReference>
<accession>A0A401ISR4</accession>
<evidence type="ECO:0000259" key="2">
    <source>
        <dbReference type="PROSITE" id="PS51740"/>
    </source>
</evidence>
<feature type="domain" description="SpoVT-AbrB" evidence="2">
    <location>
        <begin position="11"/>
        <end position="57"/>
    </location>
</feature>
<sequence length="90" mass="10156">MNLVPSLISTIVRSKITSKNRVTIPKTVRDFLEVGPSDAIEWQIEANSRVTIAAKKQDLWDIVAEQEKKFGNVNTKEIDWGEDIESEGLD</sequence>
<comment type="caution">
    <text evidence="3">The sequence shown here is derived from an EMBL/GenBank/DDBJ whole genome shotgun (WGS) entry which is preliminary data.</text>
</comment>